<evidence type="ECO:0000256" key="7">
    <source>
        <dbReference type="ARBA" id="ARBA00023077"/>
    </source>
</evidence>
<keyword evidence="5 13" id="KW-0732">Signal</keyword>
<reference evidence="16" key="1">
    <citation type="submission" date="2021-04" db="EMBL/GenBank/DDBJ databases">
        <title>Oceanospirillales bacteria with DddD are important DMSP degraders in coastal seawater.</title>
        <authorList>
            <person name="Liu J."/>
        </authorList>
    </citation>
    <scope>NUCLEOTIDE SEQUENCE</scope>
    <source>
        <strain evidence="16">GY6</strain>
    </source>
</reference>
<organism evidence="16 17">
    <name type="scientific">Amphritea atlantica</name>
    <dbReference type="NCBI Taxonomy" id="355243"/>
    <lineage>
        <taxon>Bacteria</taxon>
        <taxon>Pseudomonadati</taxon>
        <taxon>Pseudomonadota</taxon>
        <taxon>Gammaproteobacteria</taxon>
        <taxon>Oceanospirillales</taxon>
        <taxon>Oceanospirillaceae</taxon>
        <taxon>Amphritea</taxon>
    </lineage>
</organism>
<keyword evidence="8 10" id="KW-0472">Membrane</keyword>
<evidence type="ECO:0000256" key="11">
    <source>
        <dbReference type="PROSITE-ProRule" id="PRU10143"/>
    </source>
</evidence>
<dbReference type="PROSITE" id="PS00430">
    <property type="entry name" value="TONB_DEPENDENT_REC_1"/>
    <property type="match status" value="1"/>
</dbReference>
<evidence type="ECO:0000313" key="16">
    <source>
        <dbReference type="EMBL" id="UTW03874.1"/>
    </source>
</evidence>
<dbReference type="PROSITE" id="PS52016">
    <property type="entry name" value="TONB_DEPENDENT_REC_3"/>
    <property type="match status" value="1"/>
</dbReference>
<dbReference type="Pfam" id="PF07715">
    <property type="entry name" value="Plug"/>
    <property type="match status" value="1"/>
</dbReference>
<keyword evidence="2 10" id="KW-0813">Transport</keyword>
<keyword evidence="17" id="KW-1185">Reference proteome</keyword>
<feature type="chain" id="PRO_5045543273" evidence="13">
    <location>
        <begin position="24"/>
        <end position="602"/>
    </location>
</feature>
<feature type="domain" description="TonB-dependent receptor-like beta-barrel" evidence="14">
    <location>
        <begin position="179"/>
        <end position="576"/>
    </location>
</feature>
<evidence type="ECO:0000256" key="2">
    <source>
        <dbReference type="ARBA" id="ARBA00022448"/>
    </source>
</evidence>
<keyword evidence="9 10" id="KW-0998">Cell outer membrane</keyword>
<accession>A0ABY5GX63</accession>
<comment type="subcellular location">
    <subcellularLocation>
        <location evidence="1 10">Cell outer membrane</location>
        <topology evidence="1 10">Multi-pass membrane protein</topology>
    </subcellularLocation>
</comment>
<evidence type="ECO:0000256" key="6">
    <source>
        <dbReference type="ARBA" id="ARBA00023065"/>
    </source>
</evidence>
<keyword evidence="3 10" id="KW-1134">Transmembrane beta strand</keyword>
<dbReference type="PANTHER" id="PTHR30069:SF53">
    <property type="entry name" value="COLICIN I RECEPTOR-RELATED"/>
    <property type="match status" value="1"/>
</dbReference>
<dbReference type="InterPro" id="IPR012910">
    <property type="entry name" value="Plug_dom"/>
</dbReference>
<dbReference type="Gene3D" id="2.170.130.10">
    <property type="entry name" value="TonB-dependent receptor, plug domain"/>
    <property type="match status" value="1"/>
</dbReference>
<name>A0ABY5GX63_9GAMM</name>
<dbReference type="Gene3D" id="2.40.170.20">
    <property type="entry name" value="TonB-dependent receptor, beta-barrel domain"/>
    <property type="match status" value="1"/>
</dbReference>
<evidence type="ECO:0000256" key="1">
    <source>
        <dbReference type="ARBA" id="ARBA00004571"/>
    </source>
</evidence>
<dbReference type="Proteomes" id="UP001059950">
    <property type="component" value="Chromosome"/>
</dbReference>
<keyword evidence="7 11" id="KW-0798">TonB box</keyword>
<evidence type="ECO:0000256" key="9">
    <source>
        <dbReference type="ARBA" id="ARBA00023237"/>
    </source>
</evidence>
<feature type="short sequence motif" description="TonB box" evidence="11">
    <location>
        <begin position="30"/>
        <end position="36"/>
    </location>
</feature>
<comment type="similarity">
    <text evidence="10 12">Belongs to the TonB-dependent receptor family.</text>
</comment>
<evidence type="ECO:0000256" key="4">
    <source>
        <dbReference type="ARBA" id="ARBA00022692"/>
    </source>
</evidence>
<keyword evidence="4 10" id="KW-0812">Transmembrane</keyword>
<evidence type="ECO:0000256" key="5">
    <source>
        <dbReference type="ARBA" id="ARBA00022729"/>
    </source>
</evidence>
<dbReference type="InterPro" id="IPR010916">
    <property type="entry name" value="TonB_box_CS"/>
</dbReference>
<dbReference type="Pfam" id="PF00593">
    <property type="entry name" value="TonB_dep_Rec_b-barrel"/>
    <property type="match status" value="1"/>
</dbReference>
<evidence type="ECO:0000259" key="14">
    <source>
        <dbReference type="Pfam" id="PF00593"/>
    </source>
</evidence>
<dbReference type="EMBL" id="CP073344">
    <property type="protein sequence ID" value="UTW03874.1"/>
    <property type="molecule type" value="Genomic_DNA"/>
</dbReference>
<dbReference type="InterPro" id="IPR036942">
    <property type="entry name" value="Beta-barrel_TonB_sf"/>
</dbReference>
<evidence type="ECO:0000256" key="10">
    <source>
        <dbReference type="PROSITE-ProRule" id="PRU01360"/>
    </source>
</evidence>
<dbReference type="PANTHER" id="PTHR30069">
    <property type="entry name" value="TONB-DEPENDENT OUTER MEMBRANE RECEPTOR"/>
    <property type="match status" value="1"/>
</dbReference>
<dbReference type="SUPFAM" id="SSF56935">
    <property type="entry name" value="Porins"/>
    <property type="match status" value="1"/>
</dbReference>
<evidence type="ECO:0000256" key="3">
    <source>
        <dbReference type="ARBA" id="ARBA00022452"/>
    </source>
</evidence>
<evidence type="ECO:0000259" key="15">
    <source>
        <dbReference type="Pfam" id="PF07715"/>
    </source>
</evidence>
<evidence type="ECO:0000313" key="17">
    <source>
        <dbReference type="Proteomes" id="UP001059950"/>
    </source>
</evidence>
<sequence>MKKSPLYQAVLLGTSLISVAAAAQENTLDTIVVSANLIEQPITETIASVSVVTADDIQRSQVDSAKAAINLLPGVNFTSSGARGQAAALYTRGTESDHTLILLNGIRIGTPTAAGTRLELIPVDQIEKIEFVRGPRSALYGSDAIGGIIQIFTKDAKKQPLGSVAITLGDQGTQKISGSYSQPYSDSGSISVAISTDHHDGIDVKDDAEFDKDGYRNLSANIAVDQQLTDRIDLNLQASKWQGNSEFDTTWGGNESDFENELYSARISYSGDRFDSALSTAYVKDDNLTYGNGINRQNGSRYVTERTQVNWLNSVYINNSSISAGLDYLDDNLSESSTSYTVNSRETKAAFVGLLHDGENYQAELSGRFTDDEQFGENTTYSAGYAYQFEPVKVAISHGTAFKAPTFDDLYYPLSFGYQGNPDLKPEESETTELSISGNGSSTWEISLYKTDIRNLISINDSWTTVENTDKAEIEGVDASYKISYGNWNHTLAYQYVNAKDAATGKKLRFRPQDTVKWQINYAANQWSAGSEIIWEGKRYTTADNSSSLPAFAVVNLFTTYQITQEWTLGSRIENLFDKEYQTNPGYNTQDRLLAVSARYNF</sequence>
<dbReference type="InterPro" id="IPR039426">
    <property type="entry name" value="TonB-dep_rcpt-like"/>
</dbReference>
<evidence type="ECO:0000256" key="8">
    <source>
        <dbReference type="ARBA" id="ARBA00023136"/>
    </source>
</evidence>
<feature type="domain" description="TonB-dependent receptor plug" evidence="15">
    <location>
        <begin position="43"/>
        <end position="148"/>
    </location>
</feature>
<gene>
    <name evidence="16" type="ORF">KDX31_02240</name>
</gene>
<dbReference type="InterPro" id="IPR000531">
    <property type="entry name" value="Beta-barrel_TonB"/>
</dbReference>
<evidence type="ECO:0000256" key="13">
    <source>
        <dbReference type="SAM" id="SignalP"/>
    </source>
</evidence>
<feature type="signal peptide" evidence="13">
    <location>
        <begin position="1"/>
        <end position="23"/>
    </location>
</feature>
<dbReference type="CDD" id="cd01347">
    <property type="entry name" value="ligand_gated_channel"/>
    <property type="match status" value="1"/>
</dbReference>
<dbReference type="InterPro" id="IPR037066">
    <property type="entry name" value="Plug_dom_sf"/>
</dbReference>
<proteinExistence type="inferred from homology"/>
<evidence type="ECO:0000256" key="12">
    <source>
        <dbReference type="RuleBase" id="RU003357"/>
    </source>
</evidence>
<keyword evidence="6" id="KW-0406">Ion transport</keyword>
<keyword evidence="16" id="KW-0675">Receptor</keyword>
<protein>
    <submittedName>
        <fullName evidence="16">TonB-dependent receptor</fullName>
    </submittedName>
</protein>